<organism evidence="1 2">
    <name type="scientific">Collimonas arenae</name>
    <dbReference type="NCBI Taxonomy" id="279058"/>
    <lineage>
        <taxon>Bacteria</taxon>
        <taxon>Pseudomonadati</taxon>
        <taxon>Pseudomonadota</taxon>
        <taxon>Betaproteobacteria</taxon>
        <taxon>Burkholderiales</taxon>
        <taxon>Oxalobacteraceae</taxon>
        <taxon>Collimonas</taxon>
    </lineage>
</organism>
<dbReference type="AlphaFoldDB" id="A0A0A1FBT8"/>
<protein>
    <submittedName>
        <fullName evidence="1">Uncharacterized protein</fullName>
    </submittedName>
</protein>
<dbReference type="STRING" id="279058.LT85_1986"/>
<evidence type="ECO:0000313" key="1">
    <source>
        <dbReference type="EMBL" id="AIY41144.1"/>
    </source>
</evidence>
<dbReference type="KEGG" id="care:LT85_1986"/>
<dbReference type="EMBL" id="CP009962">
    <property type="protein sequence ID" value="AIY41144.1"/>
    <property type="molecule type" value="Genomic_DNA"/>
</dbReference>
<reference evidence="2" key="1">
    <citation type="journal article" date="2014" name="Soil Biol. Biochem.">
        <title>Structure and function of bacterial communities in ageing soils: Insights from the Mendocino ecological staircase.</title>
        <authorList>
            <person name="Uroz S."/>
            <person name="Tech J.J."/>
            <person name="Sawaya N.A."/>
            <person name="Frey-Klett P."/>
            <person name="Leveau J.H.J."/>
        </authorList>
    </citation>
    <scope>NUCLEOTIDE SEQUENCE [LARGE SCALE GENOMIC DNA]</scope>
    <source>
        <strain evidence="2">Cal35</strain>
    </source>
</reference>
<dbReference type="HOGENOM" id="CLU_3116688_0_0_4"/>
<proteinExistence type="predicted"/>
<name>A0A0A1FBT8_9BURK</name>
<accession>A0A0A1FBT8</accession>
<evidence type="ECO:0000313" key="2">
    <source>
        <dbReference type="Proteomes" id="UP000030302"/>
    </source>
</evidence>
<gene>
    <name evidence="1" type="ORF">LT85_1986</name>
</gene>
<keyword evidence="2" id="KW-1185">Reference proteome</keyword>
<sequence>MHQQFLSARNAVLLALLMALAWLLILLSILLPAVEHGPQQVHVAPILMPQ</sequence>
<dbReference type="Proteomes" id="UP000030302">
    <property type="component" value="Chromosome"/>
</dbReference>
<dbReference type="RefSeq" id="WP_156117483.1">
    <property type="nucleotide sequence ID" value="NZ_CP009962.1"/>
</dbReference>